<accession>A0A8H3S908</accession>
<dbReference type="GO" id="GO:0016740">
    <property type="term" value="F:transferase activity"/>
    <property type="evidence" value="ECO:0007669"/>
    <property type="project" value="UniProtKB-KW"/>
</dbReference>
<keyword evidence="8" id="KW-0378">Hydrolase</keyword>
<evidence type="ECO:0000313" key="9">
    <source>
        <dbReference type="Proteomes" id="UP000465221"/>
    </source>
</evidence>
<evidence type="ECO:0000256" key="4">
    <source>
        <dbReference type="ARBA" id="ARBA00038314"/>
    </source>
</evidence>
<dbReference type="Pfam" id="PF13649">
    <property type="entry name" value="Methyltransf_25"/>
    <property type="match status" value="1"/>
</dbReference>
<dbReference type="PANTHER" id="PTHR35897:SF1">
    <property type="entry name" value="METHYLTRANSFERASE AUSD"/>
    <property type="match status" value="1"/>
</dbReference>
<comment type="similarity">
    <text evidence="4">Belongs to the class I-like SAM-binding methyltransferase superfamily.</text>
</comment>
<dbReference type="AlphaFoldDB" id="A0A8H3S908"/>
<dbReference type="SUPFAM" id="SSF53335">
    <property type="entry name" value="S-adenosyl-L-methionine-dependent methyltransferases"/>
    <property type="match status" value="1"/>
</dbReference>
<dbReference type="Proteomes" id="UP000465221">
    <property type="component" value="Unassembled WGS sequence"/>
</dbReference>
<evidence type="ECO:0000256" key="1">
    <source>
        <dbReference type="ARBA" id="ARBA00005179"/>
    </source>
</evidence>
<dbReference type="CDD" id="cd02440">
    <property type="entry name" value="AdoMet_MTases"/>
    <property type="match status" value="1"/>
</dbReference>
<evidence type="ECO:0000259" key="6">
    <source>
        <dbReference type="Pfam" id="PF07859"/>
    </source>
</evidence>
<dbReference type="InterPro" id="IPR029058">
    <property type="entry name" value="AB_hydrolase_fold"/>
</dbReference>
<evidence type="ECO:0000256" key="3">
    <source>
        <dbReference type="ARBA" id="ARBA00022691"/>
    </source>
</evidence>
<comment type="pathway">
    <text evidence="1">Secondary metabolite biosynthesis.</text>
</comment>
<keyword evidence="2" id="KW-0808">Transferase</keyword>
<organism evidence="8 9">
    <name type="scientific">Aspergillus udagawae</name>
    <dbReference type="NCBI Taxonomy" id="91492"/>
    <lineage>
        <taxon>Eukaryota</taxon>
        <taxon>Fungi</taxon>
        <taxon>Dikarya</taxon>
        <taxon>Ascomycota</taxon>
        <taxon>Pezizomycotina</taxon>
        <taxon>Eurotiomycetes</taxon>
        <taxon>Eurotiomycetidae</taxon>
        <taxon>Eurotiales</taxon>
        <taxon>Aspergillaceae</taxon>
        <taxon>Aspergillus</taxon>
        <taxon>Aspergillus subgen. Fumigati</taxon>
    </lineage>
</organism>
<dbReference type="Gene3D" id="3.40.50.1820">
    <property type="entry name" value="alpha/beta hydrolase"/>
    <property type="match status" value="2"/>
</dbReference>
<reference evidence="8 9" key="1">
    <citation type="submission" date="2020-01" db="EMBL/GenBank/DDBJ databases">
        <title>Draft genome sequence of Aspergillus udagawae IFM 46972.</title>
        <authorList>
            <person name="Takahashi H."/>
            <person name="Yaguchi T."/>
        </authorList>
    </citation>
    <scope>NUCLEOTIDE SEQUENCE [LARGE SCALE GENOMIC DNA]</scope>
    <source>
        <strain evidence="8 9">IFM 46972</strain>
    </source>
</reference>
<evidence type="ECO:0000256" key="2">
    <source>
        <dbReference type="ARBA" id="ARBA00022679"/>
    </source>
</evidence>
<keyword evidence="3" id="KW-0949">S-adenosyl-L-methionine</keyword>
<evidence type="ECO:0000259" key="7">
    <source>
        <dbReference type="Pfam" id="PF13649"/>
    </source>
</evidence>
<feature type="region of interest" description="Disordered" evidence="5">
    <location>
        <begin position="385"/>
        <end position="413"/>
    </location>
</feature>
<dbReference type="Gene3D" id="3.40.50.150">
    <property type="entry name" value="Vaccinia Virus protein VP39"/>
    <property type="match status" value="1"/>
</dbReference>
<feature type="domain" description="Methyltransferase" evidence="7">
    <location>
        <begin position="44"/>
        <end position="144"/>
    </location>
</feature>
<dbReference type="InterPro" id="IPR029063">
    <property type="entry name" value="SAM-dependent_MTases_sf"/>
</dbReference>
<dbReference type="Pfam" id="PF07859">
    <property type="entry name" value="Abhydrolase_3"/>
    <property type="match status" value="1"/>
</dbReference>
<proteinExistence type="inferred from homology"/>
<dbReference type="PANTHER" id="PTHR35897">
    <property type="entry name" value="METHYLTRANSFERASE AUSD"/>
    <property type="match status" value="1"/>
</dbReference>
<dbReference type="InterPro" id="IPR051654">
    <property type="entry name" value="Meroterpenoid_MTases"/>
</dbReference>
<protein>
    <submittedName>
        <fullName evidence="8">AB hydrolase superfamily protein B1A11.02</fullName>
    </submittedName>
</protein>
<gene>
    <name evidence="8" type="ORF">IFM46972_09857</name>
</gene>
<dbReference type="InterPro" id="IPR013094">
    <property type="entry name" value="AB_hydrolase_3"/>
</dbReference>
<sequence length="577" mass="65079">MGNVDGSHLPFPCIGLFRFLDFPAYLQPVYPEVLSRIRAGETFLDLGCCFGQDIRKLAHHGAPAENLIGVDTEPRFLDLGYQLFKDKHRLKAHFLTGDVLDEEFLEDWRGKIDIIFLGSFLHLFNIEQQKAIVLQLSRLLRGRGSLVFGRHLATTGKGGTLCENACGWSLYHHSQETIRHLWEADPNGKWEVTSDLIPYASESCDNGVRWQGGDEIKQQQVNGQLVASQPQLINLDRVGLVERKRIFSEIEAQIPLRQVPDDISEQSVTVTDFTVPARDGYAIPVRSYVATRAPPNERGRPMLIYLHAGGFPFGGLESGDLNCRVLAVRLNISVLNVGYRLAPKWPFPHGLNDSYDATEWFFYPQALYRKEISAAYRIERPPSMEKPISARPLQEQGSSSEATNPAPISPDARDAGLSPPITGLFISIPVCLMPQAYPLAPAEWTEKHLLSLEQNADNPLLTRKSLTDIQDRYGCPPEDPRISFLLNKDHSKLPGRAYFQICGRDPLRDEAFLWQRLLERHSGTKSKIHLYSGQPHGFWRFLQMEVSQGWLDDVVDGIGFLCAEEERAQQTELDVKV</sequence>
<name>A0A8H3S908_9EURO</name>
<feature type="domain" description="Alpha/beta hydrolase fold-3" evidence="6">
    <location>
        <begin position="303"/>
        <end position="539"/>
    </location>
</feature>
<dbReference type="GO" id="GO:0016787">
    <property type="term" value="F:hydrolase activity"/>
    <property type="evidence" value="ECO:0007669"/>
    <property type="project" value="UniProtKB-KW"/>
</dbReference>
<dbReference type="EMBL" id="BLKC01000107">
    <property type="protein sequence ID" value="GFF53765.1"/>
    <property type="molecule type" value="Genomic_DNA"/>
</dbReference>
<evidence type="ECO:0000313" key="8">
    <source>
        <dbReference type="EMBL" id="GFF53765.1"/>
    </source>
</evidence>
<dbReference type="SUPFAM" id="SSF53474">
    <property type="entry name" value="alpha/beta-Hydrolases"/>
    <property type="match status" value="1"/>
</dbReference>
<dbReference type="InterPro" id="IPR041698">
    <property type="entry name" value="Methyltransf_25"/>
</dbReference>
<evidence type="ECO:0000256" key="5">
    <source>
        <dbReference type="SAM" id="MobiDB-lite"/>
    </source>
</evidence>
<comment type="caution">
    <text evidence="8">The sequence shown here is derived from an EMBL/GenBank/DDBJ whole genome shotgun (WGS) entry which is preliminary data.</text>
</comment>